<dbReference type="PATRIC" id="fig|1321819.3.peg.3217"/>
<dbReference type="GO" id="GO:0017038">
    <property type="term" value="P:protein import"/>
    <property type="evidence" value="ECO:0007669"/>
    <property type="project" value="TreeGrafter"/>
</dbReference>
<dbReference type="GO" id="GO:0005886">
    <property type="term" value="C:plasma membrane"/>
    <property type="evidence" value="ECO:0007669"/>
    <property type="project" value="UniProtKB-SubCell"/>
</dbReference>
<dbReference type="PANTHER" id="PTHR30625">
    <property type="entry name" value="PROTEIN TOLQ"/>
    <property type="match status" value="1"/>
</dbReference>
<keyword evidence="6 9" id="KW-1133">Transmembrane helix</keyword>
<feature type="chain" id="PRO_5004624771" evidence="10">
    <location>
        <begin position="25"/>
        <end position="263"/>
    </location>
</feature>
<dbReference type="HOGENOM" id="CLU_053325_4_1_10"/>
<reference evidence="12 13" key="1">
    <citation type="submission" date="2013-08" db="EMBL/GenBank/DDBJ databases">
        <authorList>
            <person name="Weinstock G."/>
            <person name="Sodergren E."/>
            <person name="Wylie T."/>
            <person name="Fulton L."/>
            <person name="Fulton R."/>
            <person name="Fronick C."/>
            <person name="O'Laughlin M."/>
            <person name="Godfrey J."/>
            <person name="Miner T."/>
            <person name="Herter B."/>
            <person name="Appelbaum E."/>
            <person name="Cordes M."/>
            <person name="Lek S."/>
            <person name="Wollam A."/>
            <person name="Pepin K.H."/>
            <person name="Palsikar V.B."/>
            <person name="Mitreva M."/>
            <person name="Wilson R.K."/>
        </authorList>
    </citation>
    <scope>NUCLEOTIDE SEQUENCE [LARGE SCALE GENOMIC DNA]</scope>
    <source>
        <strain evidence="12 13">F0041</strain>
    </source>
</reference>
<evidence type="ECO:0000313" key="12">
    <source>
        <dbReference type="EMBL" id="ERI80921.1"/>
    </source>
</evidence>
<sequence length="263" mass="28198">MKKLFAIVAVVGAMTFGTTQFAQAQEDPATEQVADQQVAAETVADTASGEGGIHKELKVKFIEGTASFMSLVAIALVIGLAFCIERIIYLSLAEINAKKFMASIEAALEKGDVEAAKDIARNTRGPIASIYYQGLMRIDQGIDVVEKSVVSYGGVQAGYLEKGCSWITLFIAIAPSLGFLGTVIGMVQAFDKIQQVGDISPTVVAGGMKVALITTIFGLIVALILQVFYNYVLSKIEALTSEMEDSSVSLLDMVIKYNLKYKK</sequence>
<dbReference type="InterPro" id="IPR002898">
    <property type="entry name" value="MotA_ExbB_proton_chnl"/>
</dbReference>
<evidence type="ECO:0000256" key="9">
    <source>
        <dbReference type="SAM" id="Phobius"/>
    </source>
</evidence>
<dbReference type="EMBL" id="AWSV01000179">
    <property type="protein sequence ID" value="ERI80921.1"/>
    <property type="molecule type" value="Genomic_DNA"/>
</dbReference>
<evidence type="ECO:0000256" key="10">
    <source>
        <dbReference type="SAM" id="SignalP"/>
    </source>
</evidence>
<feature type="transmembrane region" description="Helical" evidence="9">
    <location>
        <begin position="166"/>
        <end position="190"/>
    </location>
</feature>
<dbReference type="Proteomes" id="UP000016496">
    <property type="component" value="Unassembled WGS sequence"/>
</dbReference>
<dbReference type="InterPro" id="IPR050790">
    <property type="entry name" value="ExbB/TolQ_transport"/>
</dbReference>
<evidence type="ECO:0000313" key="13">
    <source>
        <dbReference type="Proteomes" id="UP000016496"/>
    </source>
</evidence>
<evidence type="ECO:0000256" key="7">
    <source>
        <dbReference type="ARBA" id="ARBA00023136"/>
    </source>
</evidence>
<dbReference type="Pfam" id="PF01618">
    <property type="entry name" value="MotA_ExbB"/>
    <property type="match status" value="1"/>
</dbReference>
<evidence type="ECO:0000256" key="4">
    <source>
        <dbReference type="ARBA" id="ARBA00022692"/>
    </source>
</evidence>
<dbReference type="RefSeq" id="WP_021647296.1">
    <property type="nucleotide sequence ID" value="NZ_KE993167.1"/>
</dbReference>
<accession>U2DMJ5</accession>
<keyword evidence="2 8" id="KW-0813">Transport</keyword>
<name>U2DMJ5_9BACE</name>
<gene>
    <name evidence="12" type="ORF">HMPREF1981_03491</name>
</gene>
<feature type="signal peptide" evidence="10">
    <location>
        <begin position="1"/>
        <end position="24"/>
    </location>
</feature>
<evidence type="ECO:0000256" key="6">
    <source>
        <dbReference type="ARBA" id="ARBA00022989"/>
    </source>
</evidence>
<comment type="caution">
    <text evidence="12">The sequence shown here is derived from an EMBL/GenBank/DDBJ whole genome shotgun (WGS) entry which is preliminary data.</text>
</comment>
<dbReference type="GeneID" id="99753261"/>
<dbReference type="PANTHER" id="PTHR30625:SF15">
    <property type="entry name" value="BIOPOLYMER TRANSPORT PROTEIN EXBB"/>
    <property type="match status" value="1"/>
</dbReference>
<feature type="transmembrane region" description="Helical" evidence="9">
    <location>
        <begin position="68"/>
        <end position="92"/>
    </location>
</feature>
<evidence type="ECO:0000256" key="1">
    <source>
        <dbReference type="ARBA" id="ARBA00004651"/>
    </source>
</evidence>
<evidence type="ECO:0000256" key="2">
    <source>
        <dbReference type="ARBA" id="ARBA00022448"/>
    </source>
</evidence>
<evidence type="ECO:0000259" key="11">
    <source>
        <dbReference type="Pfam" id="PF01618"/>
    </source>
</evidence>
<comment type="similarity">
    <text evidence="8">Belongs to the exbB/tolQ family.</text>
</comment>
<proteinExistence type="inferred from homology"/>
<dbReference type="AlphaFoldDB" id="U2DMJ5"/>
<evidence type="ECO:0000256" key="5">
    <source>
        <dbReference type="ARBA" id="ARBA00022927"/>
    </source>
</evidence>
<keyword evidence="3" id="KW-1003">Cell membrane</keyword>
<feature type="domain" description="MotA/TolQ/ExbB proton channel" evidence="11">
    <location>
        <begin position="128"/>
        <end position="244"/>
    </location>
</feature>
<keyword evidence="5 8" id="KW-0653">Protein transport</keyword>
<evidence type="ECO:0000256" key="8">
    <source>
        <dbReference type="RuleBase" id="RU004057"/>
    </source>
</evidence>
<comment type="subcellular location">
    <subcellularLocation>
        <location evidence="1">Cell membrane</location>
        <topology evidence="1">Multi-pass membrane protein</topology>
    </subcellularLocation>
    <subcellularLocation>
        <location evidence="8">Membrane</location>
        <topology evidence="8">Multi-pass membrane protein</topology>
    </subcellularLocation>
</comment>
<feature type="transmembrane region" description="Helical" evidence="9">
    <location>
        <begin position="210"/>
        <end position="233"/>
    </location>
</feature>
<organism evidence="12 13">
    <name type="scientific">Bacteroides pyogenes F0041</name>
    <dbReference type="NCBI Taxonomy" id="1321819"/>
    <lineage>
        <taxon>Bacteria</taxon>
        <taxon>Pseudomonadati</taxon>
        <taxon>Bacteroidota</taxon>
        <taxon>Bacteroidia</taxon>
        <taxon>Bacteroidales</taxon>
        <taxon>Bacteroidaceae</taxon>
        <taxon>Bacteroides</taxon>
    </lineage>
</organism>
<keyword evidence="7 9" id="KW-0472">Membrane</keyword>
<keyword evidence="10" id="KW-0732">Signal</keyword>
<keyword evidence="4 9" id="KW-0812">Transmembrane</keyword>
<dbReference type="OrthoDB" id="4045at2"/>
<protein>
    <submittedName>
        <fullName evidence="12">Transporter, MotA/TolQ/ExbB proton channel family protein</fullName>
    </submittedName>
</protein>
<evidence type="ECO:0000256" key="3">
    <source>
        <dbReference type="ARBA" id="ARBA00022475"/>
    </source>
</evidence>